<dbReference type="EMBL" id="LR031875">
    <property type="protein sequence ID" value="VDD28068.1"/>
    <property type="molecule type" value="Genomic_DNA"/>
</dbReference>
<evidence type="ECO:0000256" key="1">
    <source>
        <dbReference type="SAM" id="MobiDB-lite"/>
    </source>
</evidence>
<name>A0A3P6DNL8_BRAOL</name>
<organism evidence="2">
    <name type="scientific">Brassica oleracea</name>
    <name type="common">Wild cabbage</name>
    <dbReference type="NCBI Taxonomy" id="3712"/>
    <lineage>
        <taxon>Eukaryota</taxon>
        <taxon>Viridiplantae</taxon>
        <taxon>Streptophyta</taxon>
        <taxon>Embryophyta</taxon>
        <taxon>Tracheophyta</taxon>
        <taxon>Spermatophyta</taxon>
        <taxon>Magnoliopsida</taxon>
        <taxon>eudicotyledons</taxon>
        <taxon>Gunneridae</taxon>
        <taxon>Pentapetalae</taxon>
        <taxon>rosids</taxon>
        <taxon>malvids</taxon>
        <taxon>Brassicales</taxon>
        <taxon>Brassicaceae</taxon>
        <taxon>Brassiceae</taxon>
        <taxon>Brassica</taxon>
    </lineage>
</organism>
<evidence type="ECO:0000313" key="2">
    <source>
        <dbReference type="EMBL" id="VDD28068.1"/>
    </source>
</evidence>
<sequence>MSHVPTTTPTSSASLQPRAPALKKHGRSLILSQQRRRRSNKRQSLRNNNNNP</sequence>
<reference evidence="2" key="1">
    <citation type="submission" date="2018-11" db="EMBL/GenBank/DDBJ databases">
        <authorList>
            <consortium name="Genoscope - CEA"/>
            <person name="William W."/>
        </authorList>
    </citation>
    <scope>NUCLEOTIDE SEQUENCE</scope>
</reference>
<dbReference type="AlphaFoldDB" id="A0A3P6DNL8"/>
<gene>
    <name evidence="2" type="ORF">BOLC9T53391H</name>
</gene>
<feature type="compositionally biased region" description="Basic residues" evidence="1">
    <location>
        <begin position="34"/>
        <end position="44"/>
    </location>
</feature>
<feature type="compositionally biased region" description="Polar residues" evidence="1">
    <location>
        <begin position="1"/>
        <end position="15"/>
    </location>
</feature>
<proteinExistence type="predicted"/>
<feature type="region of interest" description="Disordered" evidence="1">
    <location>
        <begin position="1"/>
        <end position="52"/>
    </location>
</feature>
<accession>A0A3P6DNL8</accession>
<protein>
    <submittedName>
        <fullName evidence="2">Uncharacterized protein</fullName>
    </submittedName>
</protein>